<evidence type="ECO:0000313" key="2">
    <source>
        <dbReference type="Proteomes" id="UP001064048"/>
    </source>
</evidence>
<dbReference type="Proteomes" id="UP001064048">
    <property type="component" value="Chromosome 25"/>
</dbReference>
<organism evidence="1 2">
    <name type="scientific">Choristoneura fumiferana</name>
    <name type="common">Spruce budworm moth</name>
    <name type="synonym">Archips fumiferana</name>
    <dbReference type="NCBI Taxonomy" id="7141"/>
    <lineage>
        <taxon>Eukaryota</taxon>
        <taxon>Metazoa</taxon>
        <taxon>Ecdysozoa</taxon>
        <taxon>Arthropoda</taxon>
        <taxon>Hexapoda</taxon>
        <taxon>Insecta</taxon>
        <taxon>Pterygota</taxon>
        <taxon>Neoptera</taxon>
        <taxon>Endopterygota</taxon>
        <taxon>Lepidoptera</taxon>
        <taxon>Glossata</taxon>
        <taxon>Ditrysia</taxon>
        <taxon>Tortricoidea</taxon>
        <taxon>Tortricidae</taxon>
        <taxon>Tortricinae</taxon>
        <taxon>Choristoneura</taxon>
    </lineage>
</organism>
<protein>
    <submittedName>
        <fullName evidence="1">Uncharacterized protein</fullName>
    </submittedName>
</protein>
<name>A0ACC0JGB2_CHOFU</name>
<accession>A0ACC0JGB2</accession>
<reference evidence="1 2" key="1">
    <citation type="journal article" date="2022" name="Genome Biol. Evol.">
        <title>The Spruce Budworm Genome: Reconstructing the Evolutionary History of Antifreeze Proteins.</title>
        <authorList>
            <person name="Beliveau C."/>
            <person name="Gagne P."/>
            <person name="Picq S."/>
            <person name="Vernygora O."/>
            <person name="Keeling C.I."/>
            <person name="Pinkney K."/>
            <person name="Doucet D."/>
            <person name="Wen F."/>
            <person name="Johnston J.S."/>
            <person name="Maaroufi H."/>
            <person name="Boyle B."/>
            <person name="Laroche J."/>
            <person name="Dewar K."/>
            <person name="Juretic N."/>
            <person name="Blackburn G."/>
            <person name="Nisole A."/>
            <person name="Brunet B."/>
            <person name="Brandao M."/>
            <person name="Lumley L."/>
            <person name="Duan J."/>
            <person name="Quan G."/>
            <person name="Lucarotti C.J."/>
            <person name="Roe A.D."/>
            <person name="Sperling F.A.H."/>
            <person name="Levesque R.C."/>
            <person name="Cusson M."/>
        </authorList>
    </citation>
    <scope>NUCLEOTIDE SEQUENCE [LARGE SCALE GENOMIC DNA]</scope>
    <source>
        <strain evidence="1">Glfc:IPQL:Cfum</strain>
    </source>
</reference>
<comment type="caution">
    <text evidence="1">The sequence shown here is derived from an EMBL/GenBank/DDBJ whole genome shotgun (WGS) entry which is preliminary data.</text>
</comment>
<evidence type="ECO:0000313" key="1">
    <source>
        <dbReference type="EMBL" id="KAI8423201.1"/>
    </source>
</evidence>
<keyword evidence="2" id="KW-1185">Reference proteome</keyword>
<dbReference type="EMBL" id="CM046125">
    <property type="protein sequence ID" value="KAI8423201.1"/>
    <property type="molecule type" value="Genomic_DNA"/>
</dbReference>
<proteinExistence type="predicted"/>
<gene>
    <name evidence="1" type="ORF">MSG28_014241</name>
</gene>
<sequence length="408" mass="43321">MFTIILASIVTIICVNAAPNAEEKPTLETAARIMGKDCTKGIFSPTCLKIGVISLLEKVNHKDEVTLLPGVSLVKDTSENGKAEAVAVELAKALPSNPDERLDKFLLYSLGTFLDTHSVKLRLLDDDTAEEAKTMLGEARARGPLKMGKKGGMGGLIAMAMMMKVTVAALPNPEIRDNNVEPTMETAARAMGKDCSSGIFSATCLKIEAISILEKLNSKEELRLLPGISVVKEPAKENGSKAEDFAAELARAMPSKPEERLDKYLLYRLGSYLDTHSVKLRLLDDSASEEARALIGEARAKGGLGGGKKGGMGGLMAIGMLMKGTLMSIGLGGLAMLAGKALMTAMMSLLLSAIIGIKSLSSGGKSTTYEIVSKPIYSHSHSHSTAHEDVGGAYGHSGYGRNLNVRRR</sequence>